<dbReference type="PROSITE" id="PS51257">
    <property type="entry name" value="PROKAR_LIPOPROTEIN"/>
    <property type="match status" value="1"/>
</dbReference>
<dbReference type="Proteomes" id="UP000032120">
    <property type="component" value="Unassembled WGS sequence"/>
</dbReference>
<keyword evidence="2" id="KW-1185">Reference proteome</keyword>
<accession>A0A0D0IK92</accession>
<name>A0A0D0IK92_9MICO</name>
<evidence type="ECO:0008006" key="3">
    <source>
        <dbReference type="Google" id="ProtNLM"/>
    </source>
</evidence>
<protein>
    <recommendedName>
        <fullName evidence="3">Lipoprotein</fullName>
    </recommendedName>
</protein>
<comment type="caution">
    <text evidence="1">The sequence shown here is derived from an EMBL/GenBank/DDBJ whole genome shotgun (WGS) entry which is preliminary data.</text>
</comment>
<dbReference type="EMBL" id="JXSQ01000017">
    <property type="protein sequence ID" value="KIP52019.1"/>
    <property type="molecule type" value="Genomic_DNA"/>
</dbReference>
<sequence>MSPLTNRRTSATVAVAALLITLTGCSAIPLGPSASSGSVQVPNRIGPEGCGISSERITSLLDSATAQLGTVQESVLAGEVPDLAALVAPFEGDLASLTQEVTDPQALAALEAVQTALTGFGDIPAPGNVLEAPGYVQEITGQIAQLRDAGTALQQLCSAP</sequence>
<evidence type="ECO:0000313" key="2">
    <source>
        <dbReference type="Proteomes" id="UP000032120"/>
    </source>
</evidence>
<dbReference type="RefSeq" id="WP_042544672.1">
    <property type="nucleotide sequence ID" value="NZ_JXSQ01000017.1"/>
</dbReference>
<dbReference type="AlphaFoldDB" id="A0A0D0IK92"/>
<gene>
    <name evidence="1" type="ORF">SD72_11815</name>
</gene>
<reference evidence="1 2" key="1">
    <citation type="submission" date="2015-01" db="EMBL/GenBank/DDBJ databases">
        <title>Draft genome sequence of Leucobacter komagatae strain VKM ST2845.</title>
        <authorList>
            <person name="Karlyshev A.V."/>
            <person name="Kudryashova E.B."/>
        </authorList>
    </citation>
    <scope>NUCLEOTIDE SEQUENCE [LARGE SCALE GENOMIC DNA]</scope>
    <source>
        <strain evidence="1 2">VKM ST2845</strain>
    </source>
</reference>
<dbReference type="OrthoDB" id="4990438at2"/>
<organism evidence="1 2">
    <name type="scientific">Leucobacter komagatae</name>
    <dbReference type="NCBI Taxonomy" id="55969"/>
    <lineage>
        <taxon>Bacteria</taxon>
        <taxon>Bacillati</taxon>
        <taxon>Actinomycetota</taxon>
        <taxon>Actinomycetes</taxon>
        <taxon>Micrococcales</taxon>
        <taxon>Microbacteriaceae</taxon>
        <taxon>Leucobacter</taxon>
    </lineage>
</organism>
<evidence type="ECO:0000313" key="1">
    <source>
        <dbReference type="EMBL" id="KIP52019.1"/>
    </source>
</evidence>
<proteinExistence type="predicted"/>